<keyword evidence="9" id="KW-0238">DNA-binding</keyword>
<comment type="subunit">
    <text evidence="10">Forms a ring-shaped head-to-tail homodimer around DNA.</text>
</comment>
<evidence type="ECO:0000313" key="15">
    <source>
        <dbReference type="Proteomes" id="UP001499951"/>
    </source>
</evidence>
<keyword evidence="15" id="KW-1185">Reference proteome</keyword>
<reference evidence="15" key="1">
    <citation type="journal article" date="2019" name="Int. J. Syst. Evol. Microbiol.">
        <title>The Global Catalogue of Microorganisms (GCM) 10K type strain sequencing project: providing services to taxonomists for standard genome sequencing and annotation.</title>
        <authorList>
            <consortium name="The Broad Institute Genomics Platform"/>
            <consortium name="The Broad Institute Genome Sequencing Center for Infectious Disease"/>
            <person name="Wu L."/>
            <person name="Ma J."/>
        </authorList>
    </citation>
    <scope>NUCLEOTIDE SEQUENCE [LARGE SCALE GENOMIC DNA]</scope>
    <source>
        <strain evidence="15">JCM 15089</strain>
    </source>
</reference>
<dbReference type="NCBIfam" id="TIGR00663">
    <property type="entry name" value="dnan"/>
    <property type="match status" value="1"/>
</dbReference>
<feature type="domain" description="DNA polymerase III beta sliding clamp C-terminal" evidence="13">
    <location>
        <begin position="253"/>
        <end position="372"/>
    </location>
</feature>
<evidence type="ECO:0000256" key="4">
    <source>
        <dbReference type="ARBA" id="ARBA00022490"/>
    </source>
</evidence>
<keyword evidence="5 10" id="KW-0808">Transferase</keyword>
<dbReference type="PIRSF" id="PIRSF000804">
    <property type="entry name" value="DNA_pol_III_b"/>
    <property type="match status" value="1"/>
</dbReference>
<accession>A0ABP3P1R9</accession>
<organism evidence="14 15">
    <name type="scientific">Rhizomicrobium electricum</name>
    <dbReference type="NCBI Taxonomy" id="480070"/>
    <lineage>
        <taxon>Bacteria</taxon>
        <taxon>Pseudomonadati</taxon>
        <taxon>Pseudomonadota</taxon>
        <taxon>Alphaproteobacteria</taxon>
        <taxon>Micropepsales</taxon>
        <taxon>Micropepsaceae</taxon>
        <taxon>Rhizomicrobium</taxon>
    </lineage>
</organism>
<dbReference type="InterPro" id="IPR046938">
    <property type="entry name" value="DNA_clamp_sf"/>
</dbReference>
<keyword evidence="4 10" id="KW-0963">Cytoplasm</keyword>
<evidence type="ECO:0000256" key="6">
    <source>
        <dbReference type="ARBA" id="ARBA00022695"/>
    </source>
</evidence>
<comment type="subcellular location">
    <subcellularLocation>
        <location evidence="1 10">Cytoplasm</location>
    </subcellularLocation>
</comment>
<dbReference type="Pfam" id="PF02767">
    <property type="entry name" value="DNA_pol3_beta_2"/>
    <property type="match status" value="1"/>
</dbReference>
<evidence type="ECO:0000256" key="10">
    <source>
        <dbReference type="PIRNR" id="PIRNR000804"/>
    </source>
</evidence>
<dbReference type="RefSeq" id="WP_166930906.1">
    <property type="nucleotide sequence ID" value="NZ_BAAADD010000001.1"/>
</dbReference>
<dbReference type="Pfam" id="PF02768">
    <property type="entry name" value="DNA_pol3_beta_3"/>
    <property type="match status" value="1"/>
</dbReference>
<evidence type="ECO:0000259" key="12">
    <source>
        <dbReference type="Pfam" id="PF02767"/>
    </source>
</evidence>
<dbReference type="SUPFAM" id="SSF55979">
    <property type="entry name" value="DNA clamp"/>
    <property type="match status" value="3"/>
</dbReference>
<sequence>MKINVERGAFLKALSHVQSVVERRNTIPILSNVMVEAAKGQVKLTATDLDIEIVEALPADVLRNGAATAPAHMLYDIVRKLPDGAQVQVELLAGDSGRLQVSAGTVRFELACLPKEDFPQMAAGALPHRFRLAADDLKRLIDKTRFAISTEETRFYLNGIYVHAAKEEKAATLRAVATDGHRLARFELELPEGASDMPGVIVPRKTVAELRRLLDDADGAIEIALSDTKIQFAFNGVDLTSKLIDGTFPDYQRVIPSGNDKALSLEAKEFGLAVDRVSTISADKTRAVKLGIAKDKVTLTVVNPESGTATEELAANYSATPIEIGFNAKYVLDITGQVEGKSVRFLLSDAGSPTVIEDPDDLRTLYVLMPMRV</sequence>
<keyword evidence="6 10" id="KW-0548">Nucleotidyltransferase</keyword>
<evidence type="ECO:0000259" key="13">
    <source>
        <dbReference type="Pfam" id="PF02768"/>
    </source>
</evidence>
<dbReference type="PANTHER" id="PTHR30478:SF0">
    <property type="entry name" value="BETA SLIDING CLAMP"/>
    <property type="match status" value="1"/>
</dbReference>
<dbReference type="Gene3D" id="3.10.150.10">
    <property type="entry name" value="DNA Polymerase III, subunit A, domain 2"/>
    <property type="match status" value="1"/>
</dbReference>
<dbReference type="Gene3D" id="3.70.10.10">
    <property type="match status" value="1"/>
</dbReference>
<evidence type="ECO:0000256" key="9">
    <source>
        <dbReference type="ARBA" id="ARBA00023125"/>
    </source>
</evidence>
<keyword evidence="7 10" id="KW-0235">DNA replication</keyword>
<feature type="domain" description="DNA polymerase III beta sliding clamp N-terminal" evidence="11">
    <location>
        <begin position="1"/>
        <end position="121"/>
    </location>
</feature>
<dbReference type="Pfam" id="PF00712">
    <property type="entry name" value="DNA_pol3_beta"/>
    <property type="match status" value="1"/>
</dbReference>
<gene>
    <name evidence="14" type="primary">dnaN</name>
    <name evidence="14" type="ORF">GCM10008942_03720</name>
</gene>
<dbReference type="Proteomes" id="UP001499951">
    <property type="component" value="Unassembled WGS sequence"/>
</dbReference>
<evidence type="ECO:0000256" key="2">
    <source>
        <dbReference type="ARBA" id="ARBA00010752"/>
    </source>
</evidence>
<evidence type="ECO:0000256" key="8">
    <source>
        <dbReference type="ARBA" id="ARBA00022932"/>
    </source>
</evidence>
<dbReference type="InterPro" id="IPR001001">
    <property type="entry name" value="DNA_polIII_beta"/>
</dbReference>
<feature type="domain" description="DNA polymerase III beta sliding clamp central" evidence="12">
    <location>
        <begin position="132"/>
        <end position="250"/>
    </location>
</feature>
<name>A0ABP3P1R9_9PROT</name>
<comment type="similarity">
    <text evidence="2 10">Belongs to the beta sliding clamp family.</text>
</comment>
<comment type="function">
    <text evidence="10">Confers DNA tethering and processivity to DNA polymerases and other proteins. Acts as a clamp, forming a ring around DNA (a reaction catalyzed by the clamp-loading complex) which diffuses in an ATP-independent manner freely and bidirectionally along dsDNA. Initially characterized for its ability to contact the catalytic subunit of DNA polymerase III (Pol III), a complex, multichain enzyme responsible for most of the replicative synthesis in bacteria; Pol III exhibits 3'-5' exonuclease proofreading activity. The beta chain is required for initiation of replication as well as for processivity of DNA replication.</text>
</comment>
<evidence type="ECO:0000259" key="11">
    <source>
        <dbReference type="Pfam" id="PF00712"/>
    </source>
</evidence>
<dbReference type="SMART" id="SM00480">
    <property type="entry name" value="POL3Bc"/>
    <property type="match status" value="1"/>
</dbReference>
<dbReference type="PANTHER" id="PTHR30478">
    <property type="entry name" value="DNA POLYMERASE III SUBUNIT BETA"/>
    <property type="match status" value="1"/>
</dbReference>
<dbReference type="EMBL" id="BAAADD010000001">
    <property type="protein sequence ID" value="GAA0558498.1"/>
    <property type="molecule type" value="Genomic_DNA"/>
</dbReference>
<proteinExistence type="inferred from homology"/>
<protein>
    <recommendedName>
        <fullName evidence="3 10">Beta sliding clamp</fullName>
    </recommendedName>
</protein>
<evidence type="ECO:0000256" key="1">
    <source>
        <dbReference type="ARBA" id="ARBA00004496"/>
    </source>
</evidence>
<dbReference type="CDD" id="cd00140">
    <property type="entry name" value="beta_clamp"/>
    <property type="match status" value="1"/>
</dbReference>
<dbReference type="InterPro" id="IPR022635">
    <property type="entry name" value="DNA_polIII_beta_C"/>
</dbReference>
<dbReference type="InterPro" id="IPR022634">
    <property type="entry name" value="DNA_polIII_beta_N"/>
</dbReference>
<evidence type="ECO:0000256" key="3">
    <source>
        <dbReference type="ARBA" id="ARBA00021035"/>
    </source>
</evidence>
<evidence type="ECO:0000313" key="14">
    <source>
        <dbReference type="EMBL" id="GAA0558498.1"/>
    </source>
</evidence>
<dbReference type="InterPro" id="IPR022637">
    <property type="entry name" value="DNA_polIII_beta_cen"/>
</dbReference>
<evidence type="ECO:0000256" key="5">
    <source>
        <dbReference type="ARBA" id="ARBA00022679"/>
    </source>
</evidence>
<keyword evidence="8 10" id="KW-0239">DNA-directed DNA polymerase</keyword>
<comment type="caution">
    <text evidence="14">The sequence shown here is derived from an EMBL/GenBank/DDBJ whole genome shotgun (WGS) entry which is preliminary data.</text>
</comment>
<evidence type="ECO:0000256" key="7">
    <source>
        <dbReference type="ARBA" id="ARBA00022705"/>
    </source>
</evidence>